<dbReference type="Proteomes" id="UP000324326">
    <property type="component" value="Unassembled WGS sequence"/>
</dbReference>
<dbReference type="AlphaFoldDB" id="A0A5M8RXW6"/>
<evidence type="ECO:0000313" key="1">
    <source>
        <dbReference type="EMBL" id="KAA6452143.1"/>
    </source>
</evidence>
<comment type="caution">
    <text evidence="1">The sequence shown here is derived from an EMBL/GenBank/DDBJ whole genome shotgun (WGS) entry which is preliminary data.</text>
</comment>
<sequence>MTEQKKTHPQYAKELKYGNTVVRIAKPDPVDENQKQKILMDYHQAGWAILGELLTKNDK</sequence>
<dbReference type="EMBL" id="QSND01000002">
    <property type="protein sequence ID" value="KAA6452143.1"/>
    <property type="molecule type" value="Genomic_DNA"/>
</dbReference>
<organism evidence="1 2">
    <name type="scientific">Bacillus swezeyi</name>
    <dbReference type="NCBI Taxonomy" id="1925020"/>
    <lineage>
        <taxon>Bacteria</taxon>
        <taxon>Bacillati</taxon>
        <taxon>Bacillota</taxon>
        <taxon>Bacilli</taxon>
        <taxon>Bacillales</taxon>
        <taxon>Bacillaceae</taxon>
        <taxon>Bacillus</taxon>
    </lineage>
</organism>
<name>A0A5M8RXW6_9BACI</name>
<reference evidence="1 2" key="1">
    <citation type="submission" date="2018-08" db="EMBL/GenBank/DDBJ databases">
        <title>Bacillus phenotypic plasticity.</title>
        <authorList>
            <person name="Hurtado E."/>
        </authorList>
    </citation>
    <scope>NUCLEOTIDE SEQUENCE [LARGE SCALE GENOMIC DNA]</scope>
    <source>
        <strain evidence="1 2">427</strain>
    </source>
</reference>
<gene>
    <name evidence="1" type="ORF">DX927_10985</name>
</gene>
<accession>A0A5M8RXW6</accession>
<evidence type="ECO:0000313" key="2">
    <source>
        <dbReference type="Proteomes" id="UP000324326"/>
    </source>
</evidence>
<proteinExistence type="predicted"/>
<protein>
    <submittedName>
        <fullName evidence="1">Uncharacterized protein</fullName>
    </submittedName>
</protein>